<dbReference type="CDD" id="cd06170">
    <property type="entry name" value="LuxR_C_like"/>
    <property type="match status" value="1"/>
</dbReference>
<evidence type="ECO:0000259" key="8">
    <source>
        <dbReference type="PROSITE" id="PS50110"/>
    </source>
</evidence>
<evidence type="ECO:0000256" key="1">
    <source>
        <dbReference type="ARBA" id="ARBA00004496"/>
    </source>
</evidence>
<dbReference type="GO" id="GO:0003677">
    <property type="term" value="F:DNA binding"/>
    <property type="evidence" value="ECO:0007669"/>
    <property type="project" value="UniProtKB-KW"/>
</dbReference>
<dbReference type="PROSITE" id="PS50110">
    <property type="entry name" value="RESPONSE_REGULATORY"/>
    <property type="match status" value="1"/>
</dbReference>
<gene>
    <name evidence="9" type="ORF">FZC80_16210</name>
</gene>
<dbReference type="PROSITE" id="PS50043">
    <property type="entry name" value="HTH_LUXR_2"/>
    <property type="match status" value="1"/>
</dbReference>
<sequence>MVNLLLADDHQIIRDGLKMILESTDTYKVIGEAANGNELVEKALHLKPEIILSDLKMPGTSILDSCKQLKKDLPDTKIIILTAFDESEDIYRAWDGGVDGYIMKDTPPEQILNTLNMVKMGYSLYQPKVDKKGPRQTSKGDDGVNFTERETQIFQLIVENYSNIEIAEALFISEATVKTHVSSILRKTGQQNRSQAVLYGIKKGFVNV</sequence>
<organism evidence="9 10">
    <name type="scientific">Rossellomorea aquimaris</name>
    <dbReference type="NCBI Taxonomy" id="189382"/>
    <lineage>
        <taxon>Bacteria</taxon>
        <taxon>Bacillati</taxon>
        <taxon>Bacillota</taxon>
        <taxon>Bacilli</taxon>
        <taxon>Bacillales</taxon>
        <taxon>Bacillaceae</taxon>
        <taxon>Rossellomorea</taxon>
    </lineage>
</organism>
<proteinExistence type="predicted"/>
<dbReference type="PRINTS" id="PR00038">
    <property type="entry name" value="HTHLUXR"/>
</dbReference>
<feature type="modified residue" description="4-aspartylphosphate" evidence="6">
    <location>
        <position position="54"/>
    </location>
</feature>
<evidence type="ECO:0000313" key="10">
    <source>
        <dbReference type="Proteomes" id="UP000325054"/>
    </source>
</evidence>
<dbReference type="Gene3D" id="3.40.50.2300">
    <property type="match status" value="1"/>
</dbReference>
<evidence type="ECO:0000256" key="2">
    <source>
        <dbReference type="ARBA" id="ARBA00022553"/>
    </source>
</evidence>
<dbReference type="InterPro" id="IPR058245">
    <property type="entry name" value="NreC/VraR/RcsB-like_REC"/>
</dbReference>
<feature type="domain" description="Response regulatory" evidence="8">
    <location>
        <begin position="3"/>
        <end position="119"/>
    </location>
</feature>
<dbReference type="InterPro" id="IPR001789">
    <property type="entry name" value="Sig_transdc_resp-reg_receiver"/>
</dbReference>
<evidence type="ECO:0000256" key="4">
    <source>
        <dbReference type="ARBA" id="ARBA00023125"/>
    </source>
</evidence>
<dbReference type="RefSeq" id="WP_148992448.1">
    <property type="nucleotide sequence ID" value="NZ_VTEW01000015.1"/>
</dbReference>
<evidence type="ECO:0000256" key="6">
    <source>
        <dbReference type="PROSITE-ProRule" id="PRU00169"/>
    </source>
</evidence>
<dbReference type="Proteomes" id="UP000325054">
    <property type="component" value="Unassembled WGS sequence"/>
</dbReference>
<keyword evidence="2 6" id="KW-0597">Phosphoprotein</keyword>
<evidence type="ECO:0000259" key="7">
    <source>
        <dbReference type="PROSITE" id="PS50043"/>
    </source>
</evidence>
<accession>A0A5D4TJB9</accession>
<keyword evidence="3" id="KW-0805">Transcription regulation</keyword>
<dbReference type="PANTHER" id="PTHR43214:SF37">
    <property type="entry name" value="TRANSCRIPTIONAL REGULATORY PROTEIN YDFI"/>
    <property type="match status" value="1"/>
</dbReference>
<dbReference type="PANTHER" id="PTHR43214">
    <property type="entry name" value="TWO-COMPONENT RESPONSE REGULATOR"/>
    <property type="match status" value="1"/>
</dbReference>
<keyword evidence="5" id="KW-0804">Transcription</keyword>
<dbReference type="SMART" id="SM00421">
    <property type="entry name" value="HTH_LUXR"/>
    <property type="match status" value="1"/>
</dbReference>
<dbReference type="CDD" id="cd17535">
    <property type="entry name" value="REC_NarL-like"/>
    <property type="match status" value="1"/>
</dbReference>
<dbReference type="InterPro" id="IPR016032">
    <property type="entry name" value="Sig_transdc_resp-reg_C-effctor"/>
</dbReference>
<dbReference type="InterPro" id="IPR011006">
    <property type="entry name" value="CheY-like_superfamily"/>
</dbReference>
<dbReference type="OrthoDB" id="9780153at2"/>
<dbReference type="GO" id="GO:0005737">
    <property type="term" value="C:cytoplasm"/>
    <property type="evidence" value="ECO:0007669"/>
    <property type="project" value="UniProtKB-SubCell"/>
</dbReference>
<protein>
    <submittedName>
        <fullName evidence="9">Response regulator transcription factor</fullName>
    </submittedName>
</protein>
<dbReference type="SUPFAM" id="SSF46894">
    <property type="entry name" value="C-terminal effector domain of the bipartite response regulators"/>
    <property type="match status" value="1"/>
</dbReference>
<dbReference type="InterPro" id="IPR000792">
    <property type="entry name" value="Tscrpt_reg_LuxR_C"/>
</dbReference>
<evidence type="ECO:0000313" key="9">
    <source>
        <dbReference type="EMBL" id="TYS75747.1"/>
    </source>
</evidence>
<dbReference type="GO" id="GO:0000160">
    <property type="term" value="P:phosphorelay signal transduction system"/>
    <property type="evidence" value="ECO:0007669"/>
    <property type="project" value="InterPro"/>
</dbReference>
<name>A0A5D4TJB9_9BACI</name>
<dbReference type="SUPFAM" id="SSF52172">
    <property type="entry name" value="CheY-like"/>
    <property type="match status" value="1"/>
</dbReference>
<dbReference type="Pfam" id="PF00072">
    <property type="entry name" value="Response_reg"/>
    <property type="match status" value="1"/>
</dbReference>
<keyword evidence="4" id="KW-0238">DNA-binding</keyword>
<evidence type="ECO:0000256" key="3">
    <source>
        <dbReference type="ARBA" id="ARBA00023015"/>
    </source>
</evidence>
<dbReference type="SMART" id="SM00448">
    <property type="entry name" value="REC"/>
    <property type="match status" value="1"/>
</dbReference>
<evidence type="ECO:0000256" key="5">
    <source>
        <dbReference type="ARBA" id="ARBA00023163"/>
    </source>
</evidence>
<reference evidence="9 10" key="1">
    <citation type="submission" date="2019-08" db="EMBL/GenBank/DDBJ databases">
        <title>Bacillus genomes from the desert of Cuatro Cienegas, Coahuila.</title>
        <authorList>
            <person name="Olmedo-Alvarez G."/>
        </authorList>
    </citation>
    <scope>NUCLEOTIDE SEQUENCE [LARGE SCALE GENOMIC DNA]</scope>
    <source>
        <strain evidence="9 10">CH451a_14T</strain>
    </source>
</reference>
<dbReference type="GO" id="GO:0006355">
    <property type="term" value="P:regulation of DNA-templated transcription"/>
    <property type="evidence" value="ECO:0007669"/>
    <property type="project" value="InterPro"/>
</dbReference>
<feature type="domain" description="HTH luxR-type" evidence="7">
    <location>
        <begin position="139"/>
        <end position="204"/>
    </location>
</feature>
<dbReference type="InterPro" id="IPR039420">
    <property type="entry name" value="WalR-like"/>
</dbReference>
<dbReference type="Pfam" id="PF00196">
    <property type="entry name" value="GerE"/>
    <property type="match status" value="1"/>
</dbReference>
<dbReference type="EMBL" id="VTEW01000015">
    <property type="protein sequence ID" value="TYS75747.1"/>
    <property type="molecule type" value="Genomic_DNA"/>
</dbReference>
<comment type="subcellular location">
    <subcellularLocation>
        <location evidence="1">Cytoplasm</location>
    </subcellularLocation>
</comment>
<dbReference type="AlphaFoldDB" id="A0A5D4TJB9"/>
<comment type="caution">
    <text evidence="9">The sequence shown here is derived from an EMBL/GenBank/DDBJ whole genome shotgun (WGS) entry which is preliminary data.</text>
</comment>